<dbReference type="InterPro" id="IPR013549">
    <property type="entry name" value="DUF1731"/>
</dbReference>
<dbReference type="AlphaFoldDB" id="A0A0M0GIF4"/>
<dbReference type="Pfam" id="PF01370">
    <property type="entry name" value="Epimerase"/>
    <property type="match status" value="1"/>
</dbReference>
<dbReference type="Proteomes" id="UP000037109">
    <property type="component" value="Unassembled WGS sequence"/>
</dbReference>
<dbReference type="CDD" id="cd05242">
    <property type="entry name" value="SDR_a8"/>
    <property type="match status" value="1"/>
</dbReference>
<accession>A0A0M0GIF4</accession>
<dbReference type="RefSeq" id="WP_053437069.1">
    <property type="nucleotide sequence ID" value="NZ_LGUF01000007.1"/>
</dbReference>
<organism evidence="4 5">
    <name type="scientific">Sporosarcina globispora</name>
    <name type="common">Bacillus globisporus</name>
    <dbReference type="NCBI Taxonomy" id="1459"/>
    <lineage>
        <taxon>Bacteria</taxon>
        <taxon>Bacillati</taxon>
        <taxon>Bacillota</taxon>
        <taxon>Bacilli</taxon>
        <taxon>Bacillales</taxon>
        <taxon>Caryophanaceae</taxon>
        <taxon>Sporosarcina</taxon>
    </lineage>
</organism>
<dbReference type="STRING" id="1459.AF332_24780"/>
<dbReference type="PANTHER" id="PTHR11092">
    <property type="entry name" value="SUGAR NUCLEOTIDE EPIMERASE RELATED"/>
    <property type="match status" value="1"/>
</dbReference>
<reference evidence="5" key="1">
    <citation type="submission" date="2015-07" db="EMBL/GenBank/DDBJ databases">
        <title>Fjat-10036 dsm4.</title>
        <authorList>
            <person name="Liu B."/>
            <person name="Wang J."/>
            <person name="Zhu Y."/>
            <person name="Liu G."/>
            <person name="Chen Q."/>
            <person name="Chen Z."/>
            <person name="Lan J."/>
            <person name="Che J."/>
            <person name="Ge C."/>
            <person name="Shi H."/>
            <person name="Pan Z."/>
            <person name="Liu X."/>
        </authorList>
    </citation>
    <scope>NUCLEOTIDE SEQUENCE [LARGE SCALE GENOMIC DNA]</scope>
    <source>
        <strain evidence="5">DSM 4</strain>
    </source>
</reference>
<dbReference type="Pfam" id="PF08338">
    <property type="entry name" value="DUF1731"/>
    <property type="match status" value="1"/>
</dbReference>
<name>A0A0M0GIF4_SPOGL</name>
<feature type="domain" description="DUF1731" evidence="3">
    <location>
        <begin position="253"/>
        <end position="299"/>
    </location>
</feature>
<dbReference type="NCBIfam" id="TIGR01777">
    <property type="entry name" value="yfcH"/>
    <property type="match status" value="1"/>
</dbReference>
<feature type="domain" description="NAD-dependent epimerase/dehydratase" evidence="2">
    <location>
        <begin position="3"/>
        <end position="130"/>
    </location>
</feature>
<dbReference type="PATRIC" id="fig|1459.3.peg.5441"/>
<dbReference type="InterPro" id="IPR036291">
    <property type="entry name" value="NAD(P)-bd_dom_sf"/>
</dbReference>
<evidence type="ECO:0000313" key="4">
    <source>
        <dbReference type="EMBL" id="KON89705.1"/>
    </source>
</evidence>
<comment type="similarity">
    <text evidence="1">Belongs to the NAD(P)-dependent epimerase/dehydratase family. SDR39U1 subfamily.</text>
</comment>
<dbReference type="PANTHER" id="PTHR11092:SF0">
    <property type="entry name" value="EPIMERASE FAMILY PROTEIN SDR39U1"/>
    <property type="match status" value="1"/>
</dbReference>
<evidence type="ECO:0000313" key="5">
    <source>
        <dbReference type="Proteomes" id="UP000037109"/>
    </source>
</evidence>
<dbReference type="InterPro" id="IPR001509">
    <property type="entry name" value="Epimerase_deHydtase"/>
</dbReference>
<dbReference type="InterPro" id="IPR010099">
    <property type="entry name" value="SDR39U1"/>
</dbReference>
<gene>
    <name evidence="4" type="ORF">AF332_24780</name>
</gene>
<dbReference type="Gene3D" id="3.40.50.720">
    <property type="entry name" value="NAD(P)-binding Rossmann-like Domain"/>
    <property type="match status" value="1"/>
</dbReference>
<dbReference type="EMBL" id="LGUF01000007">
    <property type="protein sequence ID" value="KON89705.1"/>
    <property type="molecule type" value="Genomic_DNA"/>
</dbReference>
<keyword evidence="5" id="KW-1185">Reference proteome</keyword>
<dbReference type="SUPFAM" id="SSF51735">
    <property type="entry name" value="NAD(P)-binding Rossmann-fold domains"/>
    <property type="match status" value="1"/>
</dbReference>
<evidence type="ECO:0000259" key="3">
    <source>
        <dbReference type="Pfam" id="PF08338"/>
    </source>
</evidence>
<proteinExistence type="inferred from homology"/>
<dbReference type="OrthoDB" id="9801773at2"/>
<protein>
    <submittedName>
        <fullName evidence="4">Multidrug MFS transporter</fullName>
    </submittedName>
</protein>
<evidence type="ECO:0000256" key="1">
    <source>
        <dbReference type="ARBA" id="ARBA00009353"/>
    </source>
</evidence>
<comment type="caution">
    <text evidence="4">The sequence shown here is derived from an EMBL/GenBank/DDBJ whole genome shotgun (WGS) entry which is preliminary data.</text>
</comment>
<evidence type="ECO:0000259" key="2">
    <source>
        <dbReference type="Pfam" id="PF01370"/>
    </source>
</evidence>
<sequence length="301" mass="33773">MRIAIAGGAGFVGNALVKKLLEKKHEIFILTRNISDKQHSKNLNYVQWLNDDDSPEDVLESIDVFINLAGESINSGRWTEERKKRILNSRITATKEVLRIISRLEEKPYTLINASAVGYYGTSEIETFTEASRKSGTDFLADTVRRWEDEASKAEEFEVRAVFCRFGIILEKNDGALSRMALPYKIFAGGTVGTGSQWVSWIHLDDAVNGILFCIDQEQLQGPVNFTSPYPVTMKEFGQILGEVLNRPHWMPAPGFALKIALGEMSTLVLEGQKVLPEKLQSFGFDFLYPDLKAALGDIYQ</sequence>